<comment type="subcellular location">
    <subcellularLocation>
        <location evidence="1">Membrane</location>
        <topology evidence="1">Multi-pass membrane protein</topology>
    </subcellularLocation>
</comment>
<gene>
    <name evidence="7" type="ORF">QWY28_16530</name>
</gene>
<dbReference type="Proteomes" id="UP001168620">
    <property type="component" value="Unassembled WGS sequence"/>
</dbReference>
<proteinExistence type="predicted"/>
<feature type="domain" description="O-antigen ligase-related" evidence="6">
    <location>
        <begin position="208"/>
        <end position="342"/>
    </location>
</feature>
<sequence>MLRVGPQRAASLLAVLLWLRLVGELLVLSFTTEKRFVPVGQEAPSNATAGAVATGLTVATIAVAGLLVLANLNAATRVGLGRVGLFLLPWLYLLCRDAYAGHVERNAVVFALIVLALAALNPGVALFRTLAALTVLTAVIALVLGIVAPETALLRETTGELRISDKALVPALGLLQGPFTSENNLAQYLALGLPSLVVLRRRAWRWTSVVLVLLAIGWSSSRSGLLTAGVVLAAGAVLAVLARRGWRRAVQLVALGLTACLAAVGAVLPFLPWPPEAFTERALIWQGTAGAWLSQDEVFGLGTQWFTEVGGTVTSPLNDAAYHAHNQFLQLGATGGLLLVVLASVWLLAVTLLATDAGSPAQLPAALTVLAVVVSGYLEVPVGFVDRWAFWVVTSVPLAAAYFSAPRVFRWGGEG</sequence>
<dbReference type="PANTHER" id="PTHR37422:SF13">
    <property type="entry name" value="LIPOPOLYSACCHARIDE BIOSYNTHESIS PROTEIN PA4999-RELATED"/>
    <property type="match status" value="1"/>
</dbReference>
<feature type="transmembrane region" description="Helical" evidence="5">
    <location>
        <begin position="249"/>
        <end position="271"/>
    </location>
</feature>
<feature type="transmembrane region" description="Helical" evidence="5">
    <location>
        <begin position="225"/>
        <end position="242"/>
    </location>
</feature>
<feature type="transmembrane region" description="Helical" evidence="5">
    <location>
        <begin position="12"/>
        <end position="30"/>
    </location>
</feature>
<feature type="transmembrane region" description="Helical" evidence="5">
    <location>
        <begin position="388"/>
        <end position="405"/>
    </location>
</feature>
<feature type="transmembrane region" description="Helical" evidence="5">
    <location>
        <begin position="328"/>
        <end position="353"/>
    </location>
</feature>
<evidence type="ECO:0000256" key="1">
    <source>
        <dbReference type="ARBA" id="ARBA00004141"/>
    </source>
</evidence>
<evidence type="ECO:0000259" key="6">
    <source>
        <dbReference type="Pfam" id="PF04932"/>
    </source>
</evidence>
<keyword evidence="4 5" id="KW-0472">Membrane</keyword>
<dbReference type="InterPro" id="IPR051533">
    <property type="entry name" value="WaaL-like"/>
</dbReference>
<keyword evidence="8" id="KW-1185">Reference proteome</keyword>
<evidence type="ECO:0000256" key="2">
    <source>
        <dbReference type="ARBA" id="ARBA00022692"/>
    </source>
</evidence>
<dbReference type="EMBL" id="JAUHJQ010000007">
    <property type="protein sequence ID" value="MDN4174569.1"/>
    <property type="molecule type" value="Genomic_DNA"/>
</dbReference>
<feature type="transmembrane region" description="Helical" evidence="5">
    <location>
        <begin position="51"/>
        <end position="72"/>
    </location>
</feature>
<keyword evidence="3 5" id="KW-1133">Transmembrane helix</keyword>
<comment type="caution">
    <text evidence="7">The sequence shown here is derived from an EMBL/GenBank/DDBJ whole genome shotgun (WGS) entry which is preliminary data.</text>
</comment>
<dbReference type="Pfam" id="PF04932">
    <property type="entry name" value="Wzy_C"/>
    <property type="match status" value="1"/>
</dbReference>
<accession>A0ABT8FIY7</accession>
<evidence type="ECO:0000256" key="3">
    <source>
        <dbReference type="ARBA" id="ARBA00022989"/>
    </source>
</evidence>
<name>A0ABT8FIY7_9ACTN</name>
<dbReference type="RefSeq" id="WP_300953662.1">
    <property type="nucleotide sequence ID" value="NZ_JAUHJQ010000007.1"/>
</dbReference>
<evidence type="ECO:0000256" key="4">
    <source>
        <dbReference type="ARBA" id="ARBA00023136"/>
    </source>
</evidence>
<evidence type="ECO:0000313" key="8">
    <source>
        <dbReference type="Proteomes" id="UP001168620"/>
    </source>
</evidence>
<dbReference type="InterPro" id="IPR007016">
    <property type="entry name" value="O-antigen_ligase-rel_domated"/>
</dbReference>
<feature type="transmembrane region" description="Helical" evidence="5">
    <location>
        <begin position="107"/>
        <end position="124"/>
    </location>
</feature>
<keyword evidence="2 5" id="KW-0812">Transmembrane</keyword>
<feature type="transmembrane region" description="Helical" evidence="5">
    <location>
        <begin position="130"/>
        <end position="148"/>
    </location>
</feature>
<feature type="transmembrane region" description="Helical" evidence="5">
    <location>
        <begin position="78"/>
        <end position="95"/>
    </location>
</feature>
<evidence type="ECO:0000313" key="7">
    <source>
        <dbReference type="EMBL" id="MDN4174569.1"/>
    </source>
</evidence>
<protein>
    <recommendedName>
        <fullName evidence="6">O-antigen ligase-related domain-containing protein</fullName>
    </recommendedName>
</protein>
<reference evidence="7" key="1">
    <citation type="submission" date="2023-06" db="EMBL/GenBank/DDBJ databases">
        <title>Draft genome sequence of Nocardioides sp. SOB77.</title>
        <authorList>
            <person name="Zhang G."/>
        </authorList>
    </citation>
    <scope>NUCLEOTIDE SEQUENCE</scope>
    <source>
        <strain evidence="7">SOB77</strain>
    </source>
</reference>
<evidence type="ECO:0000256" key="5">
    <source>
        <dbReference type="SAM" id="Phobius"/>
    </source>
</evidence>
<dbReference type="PANTHER" id="PTHR37422">
    <property type="entry name" value="TEICHURONIC ACID BIOSYNTHESIS PROTEIN TUAE"/>
    <property type="match status" value="1"/>
</dbReference>
<organism evidence="7 8">
    <name type="scientific">Nocardioides oceani</name>
    <dbReference type="NCBI Taxonomy" id="3058369"/>
    <lineage>
        <taxon>Bacteria</taxon>
        <taxon>Bacillati</taxon>
        <taxon>Actinomycetota</taxon>
        <taxon>Actinomycetes</taxon>
        <taxon>Propionibacteriales</taxon>
        <taxon>Nocardioidaceae</taxon>
        <taxon>Nocardioides</taxon>
    </lineage>
</organism>
<feature type="transmembrane region" description="Helical" evidence="5">
    <location>
        <begin position="365"/>
        <end position="382"/>
    </location>
</feature>